<dbReference type="GO" id="GO:0006633">
    <property type="term" value="P:fatty acid biosynthetic process"/>
    <property type="evidence" value="ECO:0007669"/>
    <property type="project" value="UniProtKB-UniRule"/>
</dbReference>
<evidence type="ECO:0000256" key="7">
    <source>
        <dbReference type="ARBA" id="ARBA00023264"/>
    </source>
</evidence>
<evidence type="ECO:0000256" key="10">
    <source>
        <dbReference type="HAMAP-Rule" id="MF_00019"/>
    </source>
</evidence>
<name>A0A923HXD4_9FIRM</name>
<dbReference type="RefSeq" id="WP_148567167.1">
    <property type="nucleotide sequence ID" value="NZ_RXYA01000008.1"/>
</dbReference>
<sequence>MNIFLDAMGGDNAPYEIVKGAVDAVKEYGVTLTLVGRRSVIEDELSKYDYPKDKIEILPAETVIENSEEPAMAIRRKPDSSLVVALEEMKTRENAVLISAGSTGALLSGGLLKLGRIKGIKRPALAATIPKNDGVFLLIDTGANADCKPEYLEQFAQLGKIYSENVLGKINPSIGLINIGAEAKKGNTLVKAAYELLEAGDFNFLGNVEARDIMETKADVLVCDGFTGNVVLKLTEGTADFIIKGIKKSILSSTKGKIGGMLIKDNLKNFKKQFDYAEYGGAPFLGVKGGIIKAHGSSDAYAIKNAIRQSIKFVENDVLKKISENAKKMEA</sequence>
<evidence type="ECO:0000256" key="4">
    <source>
        <dbReference type="ARBA" id="ARBA00022679"/>
    </source>
</evidence>
<dbReference type="PIRSF" id="PIRSF002465">
    <property type="entry name" value="Phsphlp_syn_PlsX"/>
    <property type="match status" value="1"/>
</dbReference>
<dbReference type="GO" id="GO:0008654">
    <property type="term" value="P:phospholipid biosynthetic process"/>
    <property type="evidence" value="ECO:0007669"/>
    <property type="project" value="UniProtKB-KW"/>
</dbReference>
<evidence type="ECO:0000256" key="1">
    <source>
        <dbReference type="ARBA" id="ARBA00001232"/>
    </source>
</evidence>
<keyword evidence="6 10" id="KW-0594">Phospholipid biosynthesis</keyword>
<dbReference type="PANTHER" id="PTHR30100:SF1">
    <property type="entry name" value="PHOSPHATE ACYLTRANSFERASE"/>
    <property type="match status" value="1"/>
</dbReference>
<comment type="caution">
    <text evidence="11">The sequence shown here is derived from an EMBL/GenBank/DDBJ whole genome shotgun (WGS) entry which is preliminary data.</text>
</comment>
<dbReference type="SUPFAM" id="SSF53659">
    <property type="entry name" value="Isocitrate/Isopropylmalate dehydrogenase-like"/>
    <property type="match status" value="1"/>
</dbReference>
<dbReference type="InterPro" id="IPR012281">
    <property type="entry name" value="Phospholipid_synth_PlsX-like"/>
</dbReference>
<keyword evidence="11" id="KW-0012">Acyltransferase</keyword>
<dbReference type="HAMAP" id="MF_00019">
    <property type="entry name" value="PlsX"/>
    <property type="match status" value="1"/>
</dbReference>
<comment type="pathway">
    <text evidence="10">Lipid metabolism; phospholipid metabolism.</text>
</comment>
<comment type="similarity">
    <text evidence="10">Belongs to the PlsX family.</text>
</comment>
<dbReference type="Gene3D" id="3.40.718.10">
    <property type="entry name" value="Isopropylmalate Dehydrogenase"/>
    <property type="match status" value="1"/>
</dbReference>
<dbReference type="Proteomes" id="UP000616595">
    <property type="component" value="Unassembled WGS sequence"/>
</dbReference>
<comment type="subunit">
    <text evidence="9 10">Homodimer. Probably interacts with PlsY.</text>
</comment>
<dbReference type="AlphaFoldDB" id="A0A923HXD4"/>
<gene>
    <name evidence="10 11" type="primary">plsX</name>
    <name evidence="11" type="ORF">GH810_11285</name>
</gene>
<dbReference type="EC" id="2.3.1.274" evidence="8 10"/>
<dbReference type="Pfam" id="PF02504">
    <property type="entry name" value="FA_synthesis"/>
    <property type="match status" value="1"/>
</dbReference>
<protein>
    <recommendedName>
        <fullName evidence="8 10">Phosphate acyltransferase</fullName>
        <ecNumber evidence="8 10">2.3.1.274</ecNumber>
    </recommendedName>
    <alternativeName>
        <fullName evidence="10">Acyl-ACP phosphotransacylase</fullName>
    </alternativeName>
    <alternativeName>
        <fullName evidence="10">Acyl-[acyl-carrier-protein]--phosphate acyltransferase</fullName>
    </alternativeName>
    <alternativeName>
        <fullName evidence="10">Phosphate-acyl-ACP acyltransferase</fullName>
    </alternativeName>
</protein>
<organism evidence="11 12">
    <name type="scientific">Acetobacterium paludosum</name>
    <dbReference type="NCBI Taxonomy" id="52693"/>
    <lineage>
        <taxon>Bacteria</taxon>
        <taxon>Bacillati</taxon>
        <taxon>Bacillota</taxon>
        <taxon>Clostridia</taxon>
        <taxon>Eubacteriales</taxon>
        <taxon>Eubacteriaceae</taxon>
        <taxon>Acetobacterium</taxon>
    </lineage>
</organism>
<evidence type="ECO:0000313" key="12">
    <source>
        <dbReference type="Proteomes" id="UP000616595"/>
    </source>
</evidence>
<evidence type="ECO:0000256" key="9">
    <source>
        <dbReference type="ARBA" id="ARBA00046608"/>
    </source>
</evidence>
<evidence type="ECO:0000256" key="8">
    <source>
        <dbReference type="ARBA" id="ARBA00024069"/>
    </source>
</evidence>
<dbReference type="PANTHER" id="PTHR30100">
    <property type="entry name" value="FATTY ACID/PHOSPHOLIPID SYNTHESIS PROTEIN PLSX"/>
    <property type="match status" value="1"/>
</dbReference>
<dbReference type="OrthoDB" id="9806408at2"/>
<comment type="catalytic activity">
    <reaction evidence="1 10">
        <text>a fatty acyl-[ACP] + phosphate = an acyl phosphate + holo-[ACP]</text>
        <dbReference type="Rhea" id="RHEA:42292"/>
        <dbReference type="Rhea" id="RHEA-COMP:9685"/>
        <dbReference type="Rhea" id="RHEA-COMP:14125"/>
        <dbReference type="ChEBI" id="CHEBI:43474"/>
        <dbReference type="ChEBI" id="CHEBI:59918"/>
        <dbReference type="ChEBI" id="CHEBI:64479"/>
        <dbReference type="ChEBI" id="CHEBI:138651"/>
        <dbReference type="EC" id="2.3.1.274"/>
    </reaction>
</comment>
<keyword evidence="2 10" id="KW-0963">Cytoplasm</keyword>
<comment type="function">
    <text evidence="10">Catalyzes the reversible formation of acyl-phosphate (acyl-PO(4)) from acyl-[acyl-carrier-protein] (acyl-ACP). This enzyme utilizes acyl-ACP as fatty acyl donor, but not acyl-CoA.</text>
</comment>
<keyword evidence="3 10" id="KW-0444">Lipid biosynthesis</keyword>
<keyword evidence="5 10" id="KW-0443">Lipid metabolism</keyword>
<keyword evidence="12" id="KW-1185">Reference proteome</keyword>
<proteinExistence type="inferred from homology"/>
<keyword evidence="7 10" id="KW-1208">Phospholipid metabolism</keyword>
<evidence type="ECO:0000313" key="11">
    <source>
        <dbReference type="EMBL" id="MBC3888897.1"/>
    </source>
</evidence>
<accession>A0A923HXD4</accession>
<dbReference type="GO" id="GO:0043811">
    <property type="term" value="F:phosphate:acyl-[acyl carrier protein] acyltransferase activity"/>
    <property type="evidence" value="ECO:0007669"/>
    <property type="project" value="UniProtKB-UniRule"/>
</dbReference>
<evidence type="ECO:0000256" key="6">
    <source>
        <dbReference type="ARBA" id="ARBA00023209"/>
    </source>
</evidence>
<comment type="subcellular location">
    <subcellularLocation>
        <location evidence="10">Cytoplasm</location>
    </subcellularLocation>
    <text evidence="10">Associated with the membrane possibly through PlsY.</text>
</comment>
<keyword evidence="4 10" id="KW-0808">Transferase</keyword>
<dbReference type="NCBIfam" id="TIGR00182">
    <property type="entry name" value="plsX"/>
    <property type="match status" value="1"/>
</dbReference>
<dbReference type="EMBL" id="WJBD01000013">
    <property type="protein sequence ID" value="MBC3888897.1"/>
    <property type="molecule type" value="Genomic_DNA"/>
</dbReference>
<evidence type="ECO:0000256" key="3">
    <source>
        <dbReference type="ARBA" id="ARBA00022516"/>
    </source>
</evidence>
<reference evidence="11" key="2">
    <citation type="submission" date="2020-10" db="EMBL/GenBank/DDBJ databases">
        <title>Comparative genomics of the Acetobacterium genus.</title>
        <authorList>
            <person name="Marshall C."/>
            <person name="May H."/>
            <person name="Norman S."/>
        </authorList>
    </citation>
    <scope>NUCLEOTIDE SEQUENCE</scope>
    <source>
        <strain evidence="11">DER-2019</strain>
    </source>
</reference>
<evidence type="ECO:0000256" key="2">
    <source>
        <dbReference type="ARBA" id="ARBA00022490"/>
    </source>
</evidence>
<reference evidence="11" key="1">
    <citation type="submission" date="2019-10" db="EMBL/GenBank/DDBJ databases">
        <authorList>
            <person name="Ross D.E."/>
            <person name="Gulliver D."/>
        </authorList>
    </citation>
    <scope>NUCLEOTIDE SEQUENCE</scope>
    <source>
        <strain evidence="11">DER-2019</strain>
    </source>
</reference>
<dbReference type="InterPro" id="IPR003664">
    <property type="entry name" value="FA_synthesis"/>
</dbReference>
<evidence type="ECO:0000256" key="5">
    <source>
        <dbReference type="ARBA" id="ARBA00023098"/>
    </source>
</evidence>
<dbReference type="GO" id="GO:0005737">
    <property type="term" value="C:cytoplasm"/>
    <property type="evidence" value="ECO:0007669"/>
    <property type="project" value="UniProtKB-SubCell"/>
</dbReference>